<evidence type="ECO:0000313" key="2">
    <source>
        <dbReference type="Proteomes" id="UP000821845"/>
    </source>
</evidence>
<dbReference type="EMBL" id="CM023485">
    <property type="protein sequence ID" value="KAH6930428.1"/>
    <property type="molecule type" value="Genomic_DNA"/>
</dbReference>
<sequence>MRDYCSLLDVPRNTSSEEIRLAYRQLALKWHPDKNPGNKAKAQARFKNISEAYEVLSDESKRRHYDLHGRGGRDTGHHAHLARSRDANANTTGGAFPFAYRDPDALFREFFGSSDTFQDLFCGAYGGQCDPVVVTGGFPAYQQNFGSTNLLFAPQLPASVVSGSSAGFVAMPTQQVSSLGNNNGNRMETRTSTRDDVKNVLWFEDGQLISPTVERAVLKMTEEAAEIRPISSHRRISVVACQRKTSSNGGWSLTQCIKIRNGSKESGGYQWLERTLPTPQAARHHLIPRDRTPEAGRCSS</sequence>
<accession>A0ACB7S6P4</accession>
<reference evidence="1" key="1">
    <citation type="submission" date="2020-05" db="EMBL/GenBank/DDBJ databases">
        <title>Large-scale comparative analyses of tick genomes elucidate their genetic diversity and vector capacities.</title>
        <authorList>
            <person name="Jia N."/>
            <person name="Wang J."/>
            <person name="Shi W."/>
            <person name="Du L."/>
            <person name="Sun Y."/>
            <person name="Zhan W."/>
            <person name="Jiang J."/>
            <person name="Wang Q."/>
            <person name="Zhang B."/>
            <person name="Ji P."/>
            <person name="Sakyi L.B."/>
            <person name="Cui X."/>
            <person name="Yuan T."/>
            <person name="Jiang B."/>
            <person name="Yang W."/>
            <person name="Lam T.T.-Y."/>
            <person name="Chang Q."/>
            <person name="Ding S."/>
            <person name="Wang X."/>
            <person name="Zhu J."/>
            <person name="Ruan X."/>
            <person name="Zhao L."/>
            <person name="Wei J."/>
            <person name="Que T."/>
            <person name="Du C."/>
            <person name="Cheng J."/>
            <person name="Dai P."/>
            <person name="Han X."/>
            <person name="Huang E."/>
            <person name="Gao Y."/>
            <person name="Liu J."/>
            <person name="Shao H."/>
            <person name="Ye R."/>
            <person name="Li L."/>
            <person name="Wei W."/>
            <person name="Wang X."/>
            <person name="Wang C."/>
            <person name="Yang T."/>
            <person name="Huo Q."/>
            <person name="Li W."/>
            <person name="Guo W."/>
            <person name="Chen H."/>
            <person name="Zhou L."/>
            <person name="Ni X."/>
            <person name="Tian J."/>
            <person name="Zhou Y."/>
            <person name="Sheng Y."/>
            <person name="Liu T."/>
            <person name="Pan Y."/>
            <person name="Xia L."/>
            <person name="Li J."/>
            <person name="Zhao F."/>
            <person name="Cao W."/>
        </authorList>
    </citation>
    <scope>NUCLEOTIDE SEQUENCE</scope>
    <source>
        <strain evidence="1">Hyas-2018</strain>
    </source>
</reference>
<organism evidence="1 2">
    <name type="scientific">Hyalomma asiaticum</name>
    <name type="common">Tick</name>
    <dbReference type="NCBI Taxonomy" id="266040"/>
    <lineage>
        <taxon>Eukaryota</taxon>
        <taxon>Metazoa</taxon>
        <taxon>Ecdysozoa</taxon>
        <taxon>Arthropoda</taxon>
        <taxon>Chelicerata</taxon>
        <taxon>Arachnida</taxon>
        <taxon>Acari</taxon>
        <taxon>Parasitiformes</taxon>
        <taxon>Ixodida</taxon>
        <taxon>Ixodoidea</taxon>
        <taxon>Ixodidae</taxon>
        <taxon>Hyalomminae</taxon>
        <taxon>Hyalomma</taxon>
    </lineage>
</organism>
<protein>
    <submittedName>
        <fullName evidence="1">Uncharacterized protein</fullName>
    </submittedName>
</protein>
<name>A0ACB7S6P4_HYAAI</name>
<evidence type="ECO:0000313" key="1">
    <source>
        <dbReference type="EMBL" id="KAH6930428.1"/>
    </source>
</evidence>
<keyword evidence="2" id="KW-1185">Reference proteome</keyword>
<gene>
    <name evidence="1" type="ORF">HPB50_013493</name>
</gene>
<comment type="caution">
    <text evidence="1">The sequence shown here is derived from an EMBL/GenBank/DDBJ whole genome shotgun (WGS) entry which is preliminary data.</text>
</comment>
<proteinExistence type="predicted"/>
<dbReference type="Proteomes" id="UP000821845">
    <property type="component" value="Chromosome 5"/>
</dbReference>